<dbReference type="AlphaFoldDB" id="A0A8S3Z944"/>
<keyword evidence="2" id="KW-1185">Reference proteome</keyword>
<dbReference type="EMBL" id="CAJHNH020002135">
    <property type="protein sequence ID" value="CAG5125699.1"/>
    <property type="molecule type" value="Genomic_DNA"/>
</dbReference>
<reference evidence="1" key="1">
    <citation type="submission" date="2021-04" db="EMBL/GenBank/DDBJ databases">
        <authorList>
            <consortium name="Molecular Ecology Group"/>
        </authorList>
    </citation>
    <scope>NUCLEOTIDE SEQUENCE</scope>
</reference>
<proteinExistence type="predicted"/>
<name>A0A8S3Z944_9EUPU</name>
<feature type="non-terminal residue" evidence="1">
    <location>
        <position position="1"/>
    </location>
</feature>
<feature type="non-terminal residue" evidence="1">
    <location>
        <position position="68"/>
    </location>
</feature>
<gene>
    <name evidence="1" type="ORF">CUNI_LOCUS11257</name>
</gene>
<evidence type="ECO:0000313" key="2">
    <source>
        <dbReference type="Proteomes" id="UP000678393"/>
    </source>
</evidence>
<comment type="caution">
    <text evidence="1">The sequence shown here is derived from an EMBL/GenBank/DDBJ whole genome shotgun (WGS) entry which is preliminary data.</text>
</comment>
<dbReference type="Proteomes" id="UP000678393">
    <property type="component" value="Unassembled WGS sequence"/>
</dbReference>
<protein>
    <submittedName>
        <fullName evidence="1">Uncharacterized protein</fullName>
    </submittedName>
</protein>
<evidence type="ECO:0000313" key="1">
    <source>
        <dbReference type="EMBL" id="CAG5125699.1"/>
    </source>
</evidence>
<sequence length="68" mass="7535">RTTLAPLPPHRCHRRWFASVEMSSALVAPLAACGACSEPSLRTASRDGERACPPHRLDHIPHLPLRFI</sequence>
<organism evidence="1 2">
    <name type="scientific">Candidula unifasciata</name>
    <dbReference type="NCBI Taxonomy" id="100452"/>
    <lineage>
        <taxon>Eukaryota</taxon>
        <taxon>Metazoa</taxon>
        <taxon>Spiralia</taxon>
        <taxon>Lophotrochozoa</taxon>
        <taxon>Mollusca</taxon>
        <taxon>Gastropoda</taxon>
        <taxon>Heterobranchia</taxon>
        <taxon>Euthyneura</taxon>
        <taxon>Panpulmonata</taxon>
        <taxon>Eupulmonata</taxon>
        <taxon>Stylommatophora</taxon>
        <taxon>Helicina</taxon>
        <taxon>Helicoidea</taxon>
        <taxon>Geomitridae</taxon>
        <taxon>Candidula</taxon>
    </lineage>
</organism>
<accession>A0A8S3Z944</accession>